<gene>
    <name evidence="1" type="ORF">BV22DRAFT_1130738</name>
</gene>
<evidence type="ECO:0000313" key="2">
    <source>
        <dbReference type="Proteomes" id="UP000790709"/>
    </source>
</evidence>
<dbReference type="Proteomes" id="UP000790709">
    <property type="component" value="Unassembled WGS sequence"/>
</dbReference>
<dbReference type="EMBL" id="MU266455">
    <property type="protein sequence ID" value="KAH7923358.1"/>
    <property type="molecule type" value="Genomic_DNA"/>
</dbReference>
<name>A0ACB8BDN3_9AGAM</name>
<accession>A0ACB8BDN3</accession>
<organism evidence="1 2">
    <name type="scientific">Leucogyrophana mollusca</name>
    <dbReference type="NCBI Taxonomy" id="85980"/>
    <lineage>
        <taxon>Eukaryota</taxon>
        <taxon>Fungi</taxon>
        <taxon>Dikarya</taxon>
        <taxon>Basidiomycota</taxon>
        <taxon>Agaricomycotina</taxon>
        <taxon>Agaricomycetes</taxon>
        <taxon>Agaricomycetidae</taxon>
        <taxon>Boletales</taxon>
        <taxon>Boletales incertae sedis</taxon>
        <taxon>Leucogyrophana</taxon>
    </lineage>
</organism>
<keyword evidence="2" id="KW-1185">Reference proteome</keyword>
<comment type="caution">
    <text evidence="1">The sequence shown here is derived from an EMBL/GenBank/DDBJ whole genome shotgun (WGS) entry which is preliminary data.</text>
</comment>
<protein>
    <submittedName>
        <fullName evidence="1">Uncharacterized protein</fullName>
    </submittedName>
</protein>
<evidence type="ECO:0000313" key="1">
    <source>
        <dbReference type="EMBL" id="KAH7923358.1"/>
    </source>
</evidence>
<reference evidence="1" key="1">
    <citation type="journal article" date="2021" name="New Phytol.">
        <title>Evolutionary innovations through gain and loss of genes in the ectomycorrhizal Boletales.</title>
        <authorList>
            <person name="Wu G."/>
            <person name="Miyauchi S."/>
            <person name="Morin E."/>
            <person name="Kuo A."/>
            <person name="Drula E."/>
            <person name="Varga T."/>
            <person name="Kohler A."/>
            <person name="Feng B."/>
            <person name="Cao Y."/>
            <person name="Lipzen A."/>
            <person name="Daum C."/>
            <person name="Hundley H."/>
            <person name="Pangilinan J."/>
            <person name="Johnson J."/>
            <person name="Barry K."/>
            <person name="LaButti K."/>
            <person name="Ng V."/>
            <person name="Ahrendt S."/>
            <person name="Min B."/>
            <person name="Choi I.G."/>
            <person name="Park H."/>
            <person name="Plett J.M."/>
            <person name="Magnuson J."/>
            <person name="Spatafora J.W."/>
            <person name="Nagy L.G."/>
            <person name="Henrissat B."/>
            <person name="Grigoriev I.V."/>
            <person name="Yang Z.L."/>
            <person name="Xu J."/>
            <person name="Martin F.M."/>
        </authorList>
    </citation>
    <scope>NUCLEOTIDE SEQUENCE</scope>
    <source>
        <strain evidence="1">KUC20120723A-06</strain>
    </source>
</reference>
<sequence>MSETNESLADFSKDFSQSNLIPTLNNLLTALDLPFTLETPTDLTPSLLLAVLESILESRLPIPQSIRESRKGSAKVEAMKVFLGVLECDVLEMDVGLSDVDPYKLAEGTWDEVVFVGELLCWLGKRRGIIVIESNAPSHPDLDLSSSILLRPEPTVNTPPSLSHITDVPRHPRVASPSMRSTATMSVHTDLSMHSSHTSSDTSILGSLASTHRTVHARTPSPPFTRPQCIHEVADPSFILPPDQSLESSFDSDAQHSLCDCSTESPSPHPVRYTGYIGEVDSEAELRSFAASKRRVTPMHRNSGLYSADGHSTPRMPSSTQGRTPPGRTPPSTQSRTPSSQRRVIAHHASPTEDTITLMNERARLLSELASLRRARRAT</sequence>
<proteinExistence type="predicted"/>